<dbReference type="Proteomes" id="UP000265520">
    <property type="component" value="Unassembled WGS sequence"/>
</dbReference>
<dbReference type="AlphaFoldDB" id="A0A392QYL7"/>
<feature type="non-terminal residue" evidence="1">
    <location>
        <position position="1"/>
    </location>
</feature>
<name>A0A392QYL7_9FABA</name>
<dbReference type="EMBL" id="LXQA010167199">
    <property type="protein sequence ID" value="MCI28670.1"/>
    <property type="molecule type" value="Genomic_DNA"/>
</dbReference>
<organism evidence="1 2">
    <name type="scientific">Trifolium medium</name>
    <dbReference type="NCBI Taxonomy" id="97028"/>
    <lineage>
        <taxon>Eukaryota</taxon>
        <taxon>Viridiplantae</taxon>
        <taxon>Streptophyta</taxon>
        <taxon>Embryophyta</taxon>
        <taxon>Tracheophyta</taxon>
        <taxon>Spermatophyta</taxon>
        <taxon>Magnoliopsida</taxon>
        <taxon>eudicotyledons</taxon>
        <taxon>Gunneridae</taxon>
        <taxon>Pentapetalae</taxon>
        <taxon>rosids</taxon>
        <taxon>fabids</taxon>
        <taxon>Fabales</taxon>
        <taxon>Fabaceae</taxon>
        <taxon>Papilionoideae</taxon>
        <taxon>50 kb inversion clade</taxon>
        <taxon>NPAAA clade</taxon>
        <taxon>Hologalegina</taxon>
        <taxon>IRL clade</taxon>
        <taxon>Trifolieae</taxon>
        <taxon>Trifolium</taxon>
    </lineage>
</organism>
<evidence type="ECO:0000313" key="2">
    <source>
        <dbReference type="Proteomes" id="UP000265520"/>
    </source>
</evidence>
<keyword evidence="2" id="KW-1185">Reference proteome</keyword>
<protein>
    <submittedName>
        <fullName evidence="1">Uncharacterized protein</fullName>
    </submittedName>
</protein>
<reference evidence="1 2" key="1">
    <citation type="journal article" date="2018" name="Front. Plant Sci.">
        <title>Red Clover (Trifolium pratense) and Zigzag Clover (T. medium) - A Picture of Genomic Similarities and Differences.</title>
        <authorList>
            <person name="Dluhosova J."/>
            <person name="Istvanek J."/>
            <person name="Nedelnik J."/>
            <person name="Repkova J."/>
        </authorList>
    </citation>
    <scope>NUCLEOTIDE SEQUENCE [LARGE SCALE GENOMIC DNA]</scope>
    <source>
        <strain evidence="2">cv. 10/8</strain>
        <tissue evidence="1">Leaf</tissue>
    </source>
</reference>
<proteinExistence type="predicted"/>
<evidence type="ECO:0000313" key="1">
    <source>
        <dbReference type="EMBL" id="MCI28670.1"/>
    </source>
</evidence>
<comment type="caution">
    <text evidence="1">The sequence shown here is derived from an EMBL/GenBank/DDBJ whole genome shotgun (WGS) entry which is preliminary data.</text>
</comment>
<sequence>GVFGALRRSLRKQQEFFLLVARRAEHVARRAVESGTPRNCSGSCASRRMMWRGAQLENSKQKGITVTCASRRTGGAARQHGNL</sequence>
<accession>A0A392QYL7</accession>